<dbReference type="Proteomes" id="UP000278398">
    <property type="component" value="Unassembled WGS sequence"/>
</dbReference>
<keyword evidence="2" id="KW-0732">Signal</keyword>
<feature type="compositionally biased region" description="Low complexity" evidence="1">
    <location>
        <begin position="24"/>
        <end position="40"/>
    </location>
</feature>
<feature type="region of interest" description="Disordered" evidence="1">
    <location>
        <begin position="24"/>
        <end position="109"/>
    </location>
</feature>
<accession>A0A3R9ZIY8</accession>
<feature type="signal peptide" evidence="2">
    <location>
        <begin position="1"/>
        <end position="26"/>
    </location>
</feature>
<gene>
    <name evidence="3" type="ORF">EJC49_24330</name>
</gene>
<protein>
    <submittedName>
        <fullName evidence="3">Uncharacterized protein</fullName>
    </submittedName>
</protein>
<dbReference type="AlphaFoldDB" id="A0A3R9ZIY8"/>
<sequence length="109" mass="10738">MTKRPDIRILGATVLLALTLPLAACGENPPADAPATTPLPNVSEDRIIDGVVPSDQVQTDTDPTPQSSTGGSIPGHTPGDGTTAPQQDGAPQGGTGASPAGAPDPLPAQ</sequence>
<reference evidence="3 4" key="1">
    <citation type="submission" date="2018-12" db="EMBL/GenBank/DDBJ databases">
        <title>Mesorhizobium carbonis sp. nov., isolated from coal mine water.</title>
        <authorList>
            <person name="Xin W."/>
            <person name="Xu Z."/>
            <person name="Xiang F."/>
            <person name="Zhang J."/>
            <person name="Xi L."/>
            <person name="Liu J."/>
        </authorList>
    </citation>
    <scope>NUCLEOTIDE SEQUENCE [LARGE SCALE GENOMIC DNA]</scope>
    <source>
        <strain evidence="3 4">B2.3</strain>
    </source>
</reference>
<feature type="compositionally biased region" description="Polar residues" evidence="1">
    <location>
        <begin position="55"/>
        <end position="71"/>
    </location>
</feature>
<dbReference type="RefSeq" id="WP_126702520.1">
    <property type="nucleotide sequence ID" value="NZ_RWKW01000134.1"/>
</dbReference>
<evidence type="ECO:0000256" key="1">
    <source>
        <dbReference type="SAM" id="MobiDB-lite"/>
    </source>
</evidence>
<name>A0A3R9ZIY8_9HYPH</name>
<evidence type="ECO:0000313" key="4">
    <source>
        <dbReference type="Proteomes" id="UP000278398"/>
    </source>
</evidence>
<evidence type="ECO:0000256" key="2">
    <source>
        <dbReference type="SAM" id="SignalP"/>
    </source>
</evidence>
<organism evidence="3 4">
    <name type="scientific">Aquibium carbonis</name>
    <dbReference type="NCBI Taxonomy" id="2495581"/>
    <lineage>
        <taxon>Bacteria</taxon>
        <taxon>Pseudomonadati</taxon>
        <taxon>Pseudomonadota</taxon>
        <taxon>Alphaproteobacteria</taxon>
        <taxon>Hyphomicrobiales</taxon>
        <taxon>Phyllobacteriaceae</taxon>
        <taxon>Aquibium</taxon>
    </lineage>
</organism>
<dbReference type="EMBL" id="RWKW01000134">
    <property type="protein sequence ID" value="RST80938.1"/>
    <property type="molecule type" value="Genomic_DNA"/>
</dbReference>
<proteinExistence type="predicted"/>
<feature type="chain" id="PRO_5018654984" evidence="2">
    <location>
        <begin position="27"/>
        <end position="109"/>
    </location>
</feature>
<comment type="caution">
    <text evidence="3">The sequence shown here is derived from an EMBL/GenBank/DDBJ whole genome shotgun (WGS) entry which is preliminary data.</text>
</comment>
<dbReference type="OrthoDB" id="10000132at2"/>
<keyword evidence="4" id="KW-1185">Reference proteome</keyword>
<evidence type="ECO:0000313" key="3">
    <source>
        <dbReference type="EMBL" id="RST80938.1"/>
    </source>
</evidence>